<evidence type="ECO:0000313" key="7">
    <source>
        <dbReference type="EMBL" id="KAK2153947.1"/>
    </source>
</evidence>
<keyword evidence="5" id="KW-0812">Transmembrane</keyword>
<keyword evidence="8" id="KW-1185">Reference proteome</keyword>
<dbReference type="InterPro" id="IPR036390">
    <property type="entry name" value="WH_DNA-bd_sf"/>
</dbReference>
<dbReference type="PANTHER" id="PTHR11849:SF190">
    <property type="entry name" value="ETS-DOMAIN PROTEIN"/>
    <property type="match status" value="1"/>
</dbReference>
<dbReference type="Pfam" id="PF02198">
    <property type="entry name" value="SAM_PNT"/>
    <property type="match status" value="1"/>
</dbReference>
<gene>
    <name evidence="7" type="ORF">LSH36_281g10003</name>
</gene>
<dbReference type="AlphaFoldDB" id="A0AAD9JJP6"/>
<feature type="compositionally biased region" description="Basic residues" evidence="4">
    <location>
        <begin position="409"/>
        <end position="418"/>
    </location>
</feature>
<dbReference type="GO" id="GO:0005634">
    <property type="term" value="C:nucleus"/>
    <property type="evidence" value="ECO:0007669"/>
    <property type="project" value="UniProtKB-SubCell"/>
</dbReference>
<evidence type="ECO:0000256" key="2">
    <source>
        <dbReference type="ARBA" id="ARBA00023125"/>
    </source>
</evidence>
<dbReference type="Proteomes" id="UP001208570">
    <property type="component" value="Unassembled WGS sequence"/>
</dbReference>
<comment type="subcellular location">
    <subcellularLocation>
        <location evidence="3">Nucleus</location>
    </subcellularLocation>
</comment>
<dbReference type="Gene3D" id="1.10.150.50">
    <property type="entry name" value="Transcription Factor, Ets-1"/>
    <property type="match status" value="1"/>
</dbReference>
<keyword evidence="5" id="KW-1133">Transmembrane helix</keyword>
<keyword evidence="3" id="KW-0539">Nucleus</keyword>
<evidence type="ECO:0000256" key="1">
    <source>
        <dbReference type="ARBA" id="ARBA00005562"/>
    </source>
</evidence>
<accession>A0AAD9JJP6</accession>
<protein>
    <recommendedName>
        <fullName evidence="6">ETS domain-containing protein</fullName>
    </recommendedName>
</protein>
<dbReference type="SMART" id="SM00413">
    <property type="entry name" value="ETS"/>
    <property type="match status" value="1"/>
</dbReference>
<dbReference type="PANTHER" id="PTHR11849">
    <property type="entry name" value="ETS"/>
    <property type="match status" value="1"/>
</dbReference>
<feature type="region of interest" description="Disordered" evidence="4">
    <location>
        <begin position="394"/>
        <end position="434"/>
    </location>
</feature>
<dbReference type="InterPro" id="IPR046328">
    <property type="entry name" value="ETS_fam"/>
</dbReference>
<evidence type="ECO:0000313" key="8">
    <source>
        <dbReference type="Proteomes" id="UP001208570"/>
    </source>
</evidence>
<dbReference type="InterPro" id="IPR000418">
    <property type="entry name" value="Ets_dom"/>
</dbReference>
<keyword evidence="5" id="KW-0472">Membrane</keyword>
<dbReference type="GO" id="GO:0000981">
    <property type="term" value="F:DNA-binding transcription factor activity, RNA polymerase II-specific"/>
    <property type="evidence" value="ECO:0007669"/>
    <property type="project" value="TreeGrafter"/>
</dbReference>
<dbReference type="PROSITE" id="PS50061">
    <property type="entry name" value="ETS_DOMAIN_3"/>
    <property type="match status" value="1"/>
</dbReference>
<dbReference type="InterPro" id="IPR013761">
    <property type="entry name" value="SAM/pointed_sf"/>
</dbReference>
<dbReference type="GO" id="GO:0043565">
    <property type="term" value="F:sequence-specific DNA binding"/>
    <property type="evidence" value="ECO:0007669"/>
    <property type="project" value="InterPro"/>
</dbReference>
<dbReference type="InterPro" id="IPR036388">
    <property type="entry name" value="WH-like_DNA-bd_sf"/>
</dbReference>
<evidence type="ECO:0000256" key="3">
    <source>
        <dbReference type="RuleBase" id="RU004019"/>
    </source>
</evidence>
<comment type="caution">
    <text evidence="7">The sequence shown here is derived from an EMBL/GenBank/DDBJ whole genome shotgun (WGS) entry which is preliminary data.</text>
</comment>
<dbReference type="SUPFAM" id="SSF46785">
    <property type="entry name" value="Winged helix' DNA-binding domain"/>
    <property type="match status" value="1"/>
</dbReference>
<keyword evidence="2 3" id="KW-0238">DNA-binding</keyword>
<evidence type="ECO:0000256" key="4">
    <source>
        <dbReference type="SAM" id="MobiDB-lite"/>
    </source>
</evidence>
<feature type="transmembrane region" description="Helical" evidence="5">
    <location>
        <begin position="6"/>
        <end position="28"/>
    </location>
</feature>
<dbReference type="InterPro" id="IPR003118">
    <property type="entry name" value="Pointed_dom"/>
</dbReference>
<dbReference type="SUPFAM" id="SSF47769">
    <property type="entry name" value="SAM/Pointed domain"/>
    <property type="match status" value="1"/>
</dbReference>
<feature type="domain" description="ETS" evidence="6">
    <location>
        <begin position="435"/>
        <end position="517"/>
    </location>
</feature>
<comment type="similarity">
    <text evidence="1 3">Belongs to the ETS family.</text>
</comment>
<proteinExistence type="inferred from homology"/>
<dbReference type="Pfam" id="PF00178">
    <property type="entry name" value="Ets"/>
    <property type="match status" value="1"/>
</dbReference>
<organism evidence="7 8">
    <name type="scientific">Paralvinella palmiformis</name>
    <dbReference type="NCBI Taxonomy" id="53620"/>
    <lineage>
        <taxon>Eukaryota</taxon>
        <taxon>Metazoa</taxon>
        <taxon>Spiralia</taxon>
        <taxon>Lophotrochozoa</taxon>
        <taxon>Annelida</taxon>
        <taxon>Polychaeta</taxon>
        <taxon>Sedentaria</taxon>
        <taxon>Canalipalpata</taxon>
        <taxon>Terebellida</taxon>
        <taxon>Terebelliformia</taxon>
        <taxon>Alvinellidae</taxon>
        <taxon>Paralvinella</taxon>
    </lineage>
</organism>
<reference evidence="7" key="1">
    <citation type="journal article" date="2023" name="Mol. Biol. Evol.">
        <title>Third-Generation Sequencing Reveals the Adaptive Role of the Epigenome in Three Deep-Sea Polychaetes.</title>
        <authorList>
            <person name="Perez M."/>
            <person name="Aroh O."/>
            <person name="Sun Y."/>
            <person name="Lan Y."/>
            <person name="Juniper S.K."/>
            <person name="Young C.R."/>
            <person name="Angers B."/>
            <person name="Qian P.Y."/>
        </authorList>
    </citation>
    <scope>NUCLEOTIDE SEQUENCE</scope>
    <source>
        <strain evidence="7">P08H-3</strain>
    </source>
</reference>
<name>A0AAD9JJP6_9ANNE</name>
<evidence type="ECO:0000256" key="5">
    <source>
        <dbReference type="SAM" id="Phobius"/>
    </source>
</evidence>
<dbReference type="Gene3D" id="1.10.10.10">
    <property type="entry name" value="Winged helix-like DNA-binding domain superfamily/Winged helix DNA-binding domain"/>
    <property type="match status" value="1"/>
</dbReference>
<sequence>MRWFSLSYWFTSVFTFPCLGVFIHMYVISVTEQLFMGSCTKFNPGVFSAFQIRVSSLTMPANSPTHRVPDHELLLGGMPEETFYNEVFSGPITRAEQMDTSDSDCTSESDDSKVYMPLRKLSSRGGSISEKLIPVGECRAASGVKSKSKRNNRRVNDVASPWAKADPLNYSIPGQINVHSWKTRHPKNWFPQDITNWIYYICSQTKHMDKYKIRAENFNDLKGEQLCTMSLDEFINREPNYGRELYCCLQSLLKPANYKPPNDYIEILQMDELGSSLECNDSTMWSSAAMLPDQADPEMPLGRPVDLDFDSLGAGVAFIGDKKYDILCNDTFDDMPLFVESGYESGDSGSNSTLSDSFTSSIHNMQGSTCDMSSLTGQIYSGQGQAVMAPSSAMYNGEQSHPDTEHNVKQRGRPKHGSHTPGQRGRRPGQSTKGNHLWKFIRDVINDSRYNPEVIRWEDKEQGIFRIVNSAEIARMWGRKKNNTTMTYEKFSRAMRDYYKSDILRRVGSRKLVYGFGTKVFPHLVCYHSYMWPPMMGIRQTC</sequence>
<dbReference type="PRINTS" id="PR00454">
    <property type="entry name" value="ETSDOMAIN"/>
</dbReference>
<dbReference type="EMBL" id="JAODUP010000281">
    <property type="protein sequence ID" value="KAK2153947.1"/>
    <property type="molecule type" value="Genomic_DNA"/>
</dbReference>
<dbReference type="GO" id="GO:0030154">
    <property type="term" value="P:cell differentiation"/>
    <property type="evidence" value="ECO:0007669"/>
    <property type="project" value="TreeGrafter"/>
</dbReference>
<evidence type="ECO:0000259" key="6">
    <source>
        <dbReference type="PROSITE" id="PS50061"/>
    </source>
</evidence>